<dbReference type="RefSeq" id="WP_191749763.1">
    <property type="nucleotide sequence ID" value="NZ_JACSQZ010000021.1"/>
</dbReference>
<keyword evidence="1" id="KW-1133">Transmembrane helix</keyword>
<evidence type="ECO:0000256" key="1">
    <source>
        <dbReference type="SAM" id="Phobius"/>
    </source>
</evidence>
<dbReference type="PANTHER" id="PTHR41771">
    <property type="entry name" value="MEMBRANE PROTEIN-RELATED"/>
    <property type="match status" value="1"/>
</dbReference>
<accession>A0ABR8Q3M5</accession>
<feature type="transmembrane region" description="Helical" evidence="1">
    <location>
        <begin position="14"/>
        <end position="31"/>
    </location>
</feature>
<keyword evidence="1" id="KW-0472">Membrane</keyword>
<feature type="transmembrane region" description="Helical" evidence="1">
    <location>
        <begin position="178"/>
        <end position="196"/>
    </location>
</feature>
<keyword evidence="1" id="KW-0812">Transmembrane</keyword>
<dbReference type="PANTHER" id="PTHR41771:SF1">
    <property type="entry name" value="MEMBRANE PROTEIN"/>
    <property type="match status" value="1"/>
</dbReference>
<feature type="transmembrane region" description="Helical" evidence="1">
    <location>
        <begin position="153"/>
        <end position="172"/>
    </location>
</feature>
<feature type="transmembrane region" description="Helical" evidence="1">
    <location>
        <begin position="129"/>
        <end position="146"/>
    </location>
</feature>
<gene>
    <name evidence="2" type="ORF">H9660_07540</name>
</gene>
<sequence>MLGSLLSSKNIKRNILFGVIILLFFIFLYFFNKIDKVELINRLGTSYEKAVVVEILEDNIQEDGSRIGYQKIRVKLLSGDLKGDIYDSTSFAGNLYGADCTVGMKVIVGVSEYDSDVTLSVYSFYRSNIIYIFVGFFLMMLWLIGGKKGFKSAIGLIFTFICIIYLFLPMLYNGYSPFLSAVVVIILVSIVCLYLIDGISKKSISAMIGTILGVIIAGVFAAGFGYFAKISGYNVSEIEELVFLANNTKLRVGGILFAGILIASLGAVMDVSMSIASTINEIQIHNPEISKGELFKSGINVGKDMMGTMSNTLILAFTGGSINTLILNYAYNLKYNQLINMYDIGIEIMQGISGSLAVILAVPLVSFISSWLLTTNIKRGVSNK</sequence>
<reference evidence="2 3" key="1">
    <citation type="submission" date="2020-08" db="EMBL/GenBank/DDBJ databases">
        <title>A Genomic Blueprint of the Chicken Gut Microbiome.</title>
        <authorList>
            <person name="Gilroy R."/>
            <person name="Ravi A."/>
            <person name="Getino M."/>
            <person name="Pursley I."/>
            <person name="Horton D.L."/>
            <person name="Alikhan N.-F."/>
            <person name="Baker D."/>
            <person name="Gharbi K."/>
            <person name="Hall N."/>
            <person name="Watson M."/>
            <person name="Adriaenssens E.M."/>
            <person name="Foster-Nyarko E."/>
            <person name="Jarju S."/>
            <person name="Secka A."/>
            <person name="Antonio M."/>
            <person name="Oren A."/>
            <person name="Chaudhuri R."/>
            <person name="La Ragione R.M."/>
            <person name="Hildebrand F."/>
            <person name="Pallen M.J."/>
        </authorList>
    </citation>
    <scope>NUCLEOTIDE SEQUENCE [LARGE SCALE GENOMIC DNA]</scope>
    <source>
        <strain evidence="2 3">Sa3CUN1</strain>
    </source>
</reference>
<feature type="transmembrane region" description="Helical" evidence="1">
    <location>
        <begin position="351"/>
        <end position="374"/>
    </location>
</feature>
<name>A0ABR8Q3M5_9CLOT</name>
<organism evidence="2 3">
    <name type="scientific">Clostridium gallinarum</name>
    <dbReference type="NCBI Taxonomy" id="2762246"/>
    <lineage>
        <taxon>Bacteria</taxon>
        <taxon>Bacillati</taxon>
        <taxon>Bacillota</taxon>
        <taxon>Clostridia</taxon>
        <taxon>Eubacteriales</taxon>
        <taxon>Clostridiaceae</taxon>
        <taxon>Clostridium</taxon>
    </lineage>
</organism>
<dbReference type="Pfam" id="PF07907">
    <property type="entry name" value="YibE_F"/>
    <property type="match status" value="1"/>
</dbReference>
<dbReference type="EMBL" id="JACSQZ010000021">
    <property type="protein sequence ID" value="MBD7914999.1"/>
    <property type="molecule type" value="Genomic_DNA"/>
</dbReference>
<evidence type="ECO:0000313" key="2">
    <source>
        <dbReference type="EMBL" id="MBD7914999.1"/>
    </source>
</evidence>
<dbReference type="InterPro" id="IPR012507">
    <property type="entry name" value="YibE_F"/>
</dbReference>
<proteinExistence type="predicted"/>
<keyword evidence="3" id="KW-1185">Reference proteome</keyword>
<feature type="transmembrane region" description="Helical" evidence="1">
    <location>
        <begin position="313"/>
        <end position="331"/>
    </location>
</feature>
<dbReference type="Proteomes" id="UP000640335">
    <property type="component" value="Unassembled WGS sequence"/>
</dbReference>
<feature type="transmembrane region" description="Helical" evidence="1">
    <location>
        <begin position="208"/>
        <end position="228"/>
    </location>
</feature>
<evidence type="ECO:0000313" key="3">
    <source>
        <dbReference type="Proteomes" id="UP000640335"/>
    </source>
</evidence>
<feature type="transmembrane region" description="Helical" evidence="1">
    <location>
        <begin position="248"/>
        <end position="268"/>
    </location>
</feature>
<protein>
    <submittedName>
        <fullName evidence="2">YibE/F family protein</fullName>
    </submittedName>
</protein>
<comment type="caution">
    <text evidence="2">The sequence shown here is derived from an EMBL/GenBank/DDBJ whole genome shotgun (WGS) entry which is preliminary data.</text>
</comment>